<feature type="non-terminal residue" evidence="1">
    <location>
        <position position="1"/>
    </location>
</feature>
<evidence type="ECO:0000313" key="2">
    <source>
        <dbReference type="Proteomes" id="UP000752172"/>
    </source>
</evidence>
<sequence length="113" mass="11844">NREHSIRDHLAASNVGFVERLRLFSTKGLSSVFGLVLNLQGSTKTASTGNAIVTINGTPVATIPVAQLGTGLVKLDIQLQTIAPADTYTINPADICGDMGFASAVFELQTVES</sequence>
<name>A0A921NJE8_9PSED</name>
<evidence type="ECO:0000313" key="1">
    <source>
        <dbReference type="EMBL" id="HJH20826.1"/>
    </source>
</evidence>
<gene>
    <name evidence="1" type="ORF">K8W20_19190</name>
</gene>
<dbReference type="Proteomes" id="UP000752172">
    <property type="component" value="Unassembled WGS sequence"/>
</dbReference>
<dbReference type="RefSeq" id="WP_278917928.1">
    <property type="nucleotide sequence ID" value="NZ_DYTS01000338.1"/>
</dbReference>
<organism evidence="1 2">
    <name type="scientific">Pseudomonas lactis</name>
    <dbReference type="NCBI Taxonomy" id="1615674"/>
    <lineage>
        <taxon>Bacteria</taxon>
        <taxon>Pseudomonadati</taxon>
        <taxon>Pseudomonadota</taxon>
        <taxon>Gammaproteobacteria</taxon>
        <taxon>Pseudomonadales</taxon>
        <taxon>Pseudomonadaceae</taxon>
        <taxon>Pseudomonas</taxon>
    </lineage>
</organism>
<proteinExistence type="predicted"/>
<protein>
    <submittedName>
        <fullName evidence="1">Uncharacterized protein</fullName>
    </submittedName>
</protein>
<dbReference type="AlphaFoldDB" id="A0A921NJE8"/>
<accession>A0A921NJE8</accession>
<reference evidence="1" key="1">
    <citation type="journal article" date="2021" name="PeerJ">
        <title>Extensive microbial diversity within the chicken gut microbiome revealed by metagenomics and culture.</title>
        <authorList>
            <person name="Gilroy R."/>
            <person name="Ravi A."/>
            <person name="Getino M."/>
            <person name="Pursley I."/>
            <person name="Horton D.L."/>
            <person name="Alikhan N.F."/>
            <person name="Baker D."/>
            <person name="Gharbi K."/>
            <person name="Hall N."/>
            <person name="Watson M."/>
            <person name="Adriaenssens E.M."/>
            <person name="Foster-Nyarko E."/>
            <person name="Jarju S."/>
            <person name="Secka A."/>
            <person name="Antonio M."/>
            <person name="Oren A."/>
            <person name="Chaudhuri R.R."/>
            <person name="La Ragione R."/>
            <person name="Hildebrand F."/>
            <person name="Pallen M.J."/>
        </authorList>
    </citation>
    <scope>NUCLEOTIDE SEQUENCE</scope>
    <source>
        <strain evidence="1">ChiSjej2B20-17149</strain>
    </source>
</reference>
<dbReference type="EMBL" id="DYTS01000338">
    <property type="protein sequence ID" value="HJH20826.1"/>
    <property type="molecule type" value="Genomic_DNA"/>
</dbReference>
<reference evidence="1" key="2">
    <citation type="submission" date="2021-09" db="EMBL/GenBank/DDBJ databases">
        <authorList>
            <person name="Gilroy R."/>
        </authorList>
    </citation>
    <scope>NUCLEOTIDE SEQUENCE</scope>
    <source>
        <strain evidence="1">ChiSjej2B20-17149</strain>
    </source>
</reference>
<comment type="caution">
    <text evidence="1">The sequence shown here is derived from an EMBL/GenBank/DDBJ whole genome shotgun (WGS) entry which is preliminary data.</text>
</comment>